<sequence length="112" mass="12220">MMKWAIRSVLPWRRTVGARQPGPILPKAWPIRHHRGASARRAPNGFAESAAPSDKTRTLRAGASLAPTSLRGARNRPSTLTGAITRRREPASQGARSPKVPEVPGERRDADE</sequence>
<evidence type="ECO:0000256" key="1">
    <source>
        <dbReference type="SAM" id="MobiDB-lite"/>
    </source>
</evidence>
<dbReference type="KEGG" id="maqu:Maq22A_c00705"/>
<proteinExistence type="predicted"/>
<dbReference type="Proteomes" id="UP000061432">
    <property type="component" value="Chromosome"/>
</dbReference>
<dbReference type="PATRIC" id="fig|270351.10.peg.138"/>
<accession>A0A0C6FF50</accession>
<gene>
    <name evidence="2" type="primary">argE</name>
    <name evidence="2" type="ORF">Maq22A_c00705</name>
</gene>
<protein>
    <submittedName>
        <fullName evidence="2">Acetylornithine deacetylase/Succinyl-diaminopimelate desuccinylase and related deacylases</fullName>
    </submittedName>
</protein>
<reference evidence="3" key="2">
    <citation type="submission" date="2015-01" db="EMBL/GenBank/DDBJ databases">
        <title>Complete genome sequence of Methylobacterium aquaticum strain 22A.</title>
        <authorList>
            <person name="Tani A."/>
            <person name="Ogura Y."/>
            <person name="Hayashi T."/>
        </authorList>
    </citation>
    <scope>NUCLEOTIDE SEQUENCE [LARGE SCALE GENOMIC DNA]</scope>
    <source>
        <strain evidence="3">MA-22A</strain>
    </source>
</reference>
<name>A0A0C6FF50_9HYPH</name>
<reference evidence="2 3" key="1">
    <citation type="journal article" date="2015" name="Genome Announc.">
        <title>Complete Genome Sequence of Methylobacterium aquaticum Strain 22A, Isolated from Racomitrium japonicum Moss.</title>
        <authorList>
            <person name="Tani A."/>
            <person name="Ogura Y."/>
            <person name="Hayashi T."/>
            <person name="Kimbara K."/>
        </authorList>
    </citation>
    <scope>NUCLEOTIDE SEQUENCE [LARGE SCALE GENOMIC DNA]</scope>
    <source>
        <strain evidence="2 3">MA-22A</strain>
    </source>
</reference>
<evidence type="ECO:0000313" key="3">
    <source>
        <dbReference type="Proteomes" id="UP000061432"/>
    </source>
</evidence>
<dbReference type="EMBL" id="AP014704">
    <property type="protein sequence ID" value="BAQ43649.1"/>
    <property type="molecule type" value="Genomic_DNA"/>
</dbReference>
<dbReference type="STRING" id="270351.Maq22A_c00705"/>
<organism evidence="2 3">
    <name type="scientific">Methylobacterium aquaticum</name>
    <dbReference type="NCBI Taxonomy" id="270351"/>
    <lineage>
        <taxon>Bacteria</taxon>
        <taxon>Pseudomonadati</taxon>
        <taxon>Pseudomonadota</taxon>
        <taxon>Alphaproteobacteria</taxon>
        <taxon>Hyphomicrobiales</taxon>
        <taxon>Methylobacteriaceae</taxon>
        <taxon>Methylobacterium</taxon>
    </lineage>
</organism>
<feature type="region of interest" description="Disordered" evidence="1">
    <location>
        <begin position="17"/>
        <end position="112"/>
    </location>
</feature>
<dbReference type="AlphaFoldDB" id="A0A0C6FF50"/>
<evidence type="ECO:0000313" key="2">
    <source>
        <dbReference type="EMBL" id="BAQ43649.1"/>
    </source>
</evidence>